<dbReference type="Proteomes" id="UP000076863">
    <property type="component" value="Unassembled WGS sequence"/>
</dbReference>
<dbReference type="EMBL" id="AZHA01000002">
    <property type="protein sequence ID" value="OAA50987.1"/>
    <property type="molecule type" value="Genomic_DNA"/>
</dbReference>
<keyword evidence="1" id="KW-0732">Signal</keyword>
<gene>
    <name evidence="2" type="ORF">BBO_00934</name>
</gene>
<accession>A0A167JYV2</accession>
<reference evidence="2 3" key="1">
    <citation type="journal article" date="2016" name="Genome Biol. Evol.">
        <title>Divergent and convergent evolution of fungal pathogenicity.</title>
        <authorList>
            <person name="Shang Y."/>
            <person name="Xiao G."/>
            <person name="Zheng P."/>
            <person name="Cen K."/>
            <person name="Zhan S."/>
            <person name="Wang C."/>
        </authorList>
    </citation>
    <scope>NUCLEOTIDE SEQUENCE [LARGE SCALE GENOMIC DNA]</scope>
    <source>
        <strain evidence="2 3">RCEF 3172</strain>
    </source>
</reference>
<evidence type="ECO:0000313" key="3">
    <source>
        <dbReference type="Proteomes" id="UP000076863"/>
    </source>
</evidence>
<name>A0A167JYV2_9HYPO</name>
<feature type="chain" id="PRO_5007889073" evidence="1">
    <location>
        <begin position="20"/>
        <end position="197"/>
    </location>
</feature>
<dbReference type="OrthoDB" id="3689965at2759"/>
<protein>
    <submittedName>
        <fullName evidence="2">Uncharacterized protein</fullName>
    </submittedName>
</protein>
<dbReference type="AlphaFoldDB" id="A0A167JYV2"/>
<organism evidence="2 3">
    <name type="scientific">Beauveria brongniartii RCEF 3172</name>
    <dbReference type="NCBI Taxonomy" id="1081107"/>
    <lineage>
        <taxon>Eukaryota</taxon>
        <taxon>Fungi</taxon>
        <taxon>Dikarya</taxon>
        <taxon>Ascomycota</taxon>
        <taxon>Pezizomycotina</taxon>
        <taxon>Sordariomycetes</taxon>
        <taxon>Hypocreomycetidae</taxon>
        <taxon>Hypocreales</taxon>
        <taxon>Cordycipitaceae</taxon>
        <taxon>Beauveria</taxon>
        <taxon>Beauveria brongniartii</taxon>
    </lineage>
</organism>
<feature type="signal peptide" evidence="1">
    <location>
        <begin position="1"/>
        <end position="19"/>
    </location>
</feature>
<evidence type="ECO:0000313" key="2">
    <source>
        <dbReference type="EMBL" id="OAA50987.1"/>
    </source>
</evidence>
<sequence>MLLYHSIAVLATGLGAASALARHAVCSEGPELICYGDNDNADADAGAGGSKDLDLEHVRYVAAYLRWLGEANEGAAKFWIMARADYCAEWTLPVPDVGMVLALAKHTSPWLTSSVLYEDLATAIDGDKGVLRCGKQGGQVGVVANLKNPMYNTEEYKKSSAKPEGILLKLVKAPPPKRWAESRGALSDDSDQVCEMI</sequence>
<proteinExistence type="predicted"/>
<keyword evidence="3" id="KW-1185">Reference proteome</keyword>
<evidence type="ECO:0000256" key="1">
    <source>
        <dbReference type="SAM" id="SignalP"/>
    </source>
</evidence>
<comment type="caution">
    <text evidence="2">The sequence shown here is derived from an EMBL/GenBank/DDBJ whole genome shotgun (WGS) entry which is preliminary data.</text>
</comment>